<dbReference type="AlphaFoldDB" id="A0AAW7JTC9"/>
<dbReference type="InterPro" id="IPR032531">
    <property type="entry name" value="DUF4956"/>
</dbReference>
<proteinExistence type="predicted"/>
<keyword evidence="1" id="KW-0812">Transmembrane</keyword>
<feature type="transmembrane region" description="Helical" evidence="1">
    <location>
        <begin position="61"/>
        <end position="89"/>
    </location>
</feature>
<reference evidence="2" key="1">
    <citation type="submission" date="2023-06" db="EMBL/GenBank/DDBJ databases">
        <authorList>
            <person name="Zeman M."/>
            <person name="Kubasova T."/>
            <person name="Jahodarova E."/>
            <person name="Nykrynova M."/>
            <person name="Rychlik I."/>
        </authorList>
    </citation>
    <scope>NUCLEOTIDE SEQUENCE</scope>
    <source>
        <strain evidence="2">15_COKtk</strain>
    </source>
</reference>
<feature type="transmembrane region" description="Helical" evidence="1">
    <location>
        <begin position="21"/>
        <end position="41"/>
    </location>
</feature>
<dbReference type="Proteomes" id="UP001168505">
    <property type="component" value="Unassembled WGS sequence"/>
</dbReference>
<evidence type="ECO:0000256" key="1">
    <source>
        <dbReference type="SAM" id="Phobius"/>
    </source>
</evidence>
<keyword evidence="1" id="KW-1133">Transmembrane helix</keyword>
<protein>
    <submittedName>
        <fullName evidence="2">DUF4956 domain-containing protein</fullName>
    </submittedName>
</protein>
<comment type="caution">
    <text evidence="2">The sequence shown here is derived from an EMBL/GenBank/DDBJ whole genome shotgun (WGS) entry which is preliminary data.</text>
</comment>
<gene>
    <name evidence="2" type="ORF">QVN40_00720</name>
</gene>
<sequence>MRQELYQLLQGSGSVIGFEDAAIRVLVAAALGLVIFFSYWISHAGTIYSQKFNVTLVTLTVLTATVMMVIGSSIALSLGMVGALSIVRFRTAIKDARDTTYIFWAIICGICCGVAQFLAAAVGSAAVFFVLLLLGRIRNDVRTLIIIRASRIRELELEGRMYEVLGDKASLRVKNTTEESIELIYEINKNALDKAERASGTSLTDKLYAIENVDYVNIVAQNDEIGS</sequence>
<evidence type="ECO:0000313" key="3">
    <source>
        <dbReference type="Proteomes" id="UP001168505"/>
    </source>
</evidence>
<dbReference type="RefSeq" id="WP_204586934.1">
    <property type="nucleotide sequence ID" value="NZ_JAUEIR010000001.1"/>
</dbReference>
<accession>A0AAW7JTC9</accession>
<dbReference type="EMBL" id="JAUEIR010000001">
    <property type="protein sequence ID" value="MDN0068223.1"/>
    <property type="molecule type" value="Genomic_DNA"/>
</dbReference>
<keyword evidence="1" id="KW-0472">Membrane</keyword>
<feature type="transmembrane region" description="Helical" evidence="1">
    <location>
        <begin position="101"/>
        <end position="134"/>
    </location>
</feature>
<dbReference type="Pfam" id="PF16316">
    <property type="entry name" value="DUF4956"/>
    <property type="match status" value="1"/>
</dbReference>
<name>A0AAW7JTC9_9ACTN</name>
<reference evidence="2" key="2">
    <citation type="submission" date="2023-08" db="EMBL/GenBank/DDBJ databases">
        <title>Identification and characterization of horizontal gene transfer across gut microbiota members of farm animals based on homology search.</title>
        <authorList>
            <person name="Schwarzerova J."/>
            <person name="Nykrynova M."/>
            <person name="Jureckova K."/>
            <person name="Cejkova D."/>
            <person name="Rychlik I."/>
        </authorList>
    </citation>
    <scope>NUCLEOTIDE SEQUENCE</scope>
    <source>
        <strain evidence="2">15_COKtk</strain>
    </source>
</reference>
<evidence type="ECO:0000313" key="2">
    <source>
        <dbReference type="EMBL" id="MDN0068223.1"/>
    </source>
</evidence>
<organism evidence="2 3">
    <name type="scientific">Collinsella ihumii</name>
    <dbReference type="NCBI Taxonomy" id="1720204"/>
    <lineage>
        <taxon>Bacteria</taxon>
        <taxon>Bacillati</taxon>
        <taxon>Actinomycetota</taxon>
        <taxon>Coriobacteriia</taxon>
        <taxon>Coriobacteriales</taxon>
        <taxon>Coriobacteriaceae</taxon>
        <taxon>Collinsella</taxon>
    </lineage>
</organism>